<dbReference type="RefSeq" id="WP_153583746.1">
    <property type="nucleotide sequence ID" value="NZ_WJBU01000003.1"/>
</dbReference>
<protein>
    <submittedName>
        <fullName evidence="2">Uncharacterized protein</fullName>
    </submittedName>
</protein>
<keyword evidence="3" id="KW-1185">Reference proteome</keyword>
<accession>A0A844B520</accession>
<keyword evidence="1" id="KW-0812">Transmembrane</keyword>
<evidence type="ECO:0000313" key="3">
    <source>
        <dbReference type="Proteomes" id="UP000487350"/>
    </source>
</evidence>
<dbReference type="EMBL" id="WJBU01000003">
    <property type="protein sequence ID" value="MRD46396.1"/>
    <property type="molecule type" value="Genomic_DNA"/>
</dbReference>
<proteinExistence type="predicted"/>
<feature type="transmembrane region" description="Helical" evidence="1">
    <location>
        <begin position="87"/>
        <end position="108"/>
    </location>
</feature>
<name>A0A844B520_9BURK</name>
<dbReference type="OrthoDB" id="8907937at2"/>
<organism evidence="2 3">
    <name type="scientific">Caenimonas koreensis DSM 17982</name>
    <dbReference type="NCBI Taxonomy" id="1121255"/>
    <lineage>
        <taxon>Bacteria</taxon>
        <taxon>Pseudomonadati</taxon>
        <taxon>Pseudomonadota</taxon>
        <taxon>Betaproteobacteria</taxon>
        <taxon>Burkholderiales</taxon>
        <taxon>Comamonadaceae</taxon>
        <taxon>Caenimonas</taxon>
    </lineage>
</organism>
<dbReference type="Proteomes" id="UP000487350">
    <property type="component" value="Unassembled WGS sequence"/>
</dbReference>
<feature type="transmembrane region" description="Helical" evidence="1">
    <location>
        <begin position="53"/>
        <end position="75"/>
    </location>
</feature>
<dbReference type="AlphaFoldDB" id="A0A844B520"/>
<feature type="transmembrane region" description="Helical" evidence="1">
    <location>
        <begin position="12"/>
        <end position="32"/>
    </location>
</feature>
<evidence type="ECO:0000256" key="1">
    <source>
        <dbReference type="SAM" id="Phobius"/>
    </source>
</evidence>
<evidence type="ECO:0000313" key="2">
    <source>
        <dbReference type="EMBL" id="MRD46396.1"/>
    </source>
</evidence>
<reference evidence="2 3" key="1">
    <citation type="submission" date="2019-11" db="EMBL/GenBank/DDBJ databases">
        <title>Caenimonas koreensis gen. nov., sp. nov., isolated from activated sludge.</title>
        <authorList>
            <person name="Seung H.R."/>
        </authorList>
    </citation>
    <scope>NUCLEOTIDE SEQUENCE [LARGE SCALE GENOMIC DNA]</scope>
    <source>
        <strain evidence="2 3">EMB320</strain>
    </source>
</reference>
<gene>
    <name evidence="2" type="ORF">GHT07_03845</name>
</gene>
<keyword evidence="1" id="KW-1133">Transmembrane helix</keyword>
<keyword evidence="1" id="KW-0472">Membrane</keyword>
<comment type="caution">
    <text evidence="2">The sequence shown here is derived from an EMBL/GenBank/DDBJ whole genome shotgun (WGS) entry which is preliminary data.</text>
</comment>
<feature type="transmembrane region" description="Helical" evidence="1">
    <location>
        <begin position="120"/>
        <end position="137"/>
    </location>
</feature>
<sequence length="147" mass="16402">MEILAELLFGLLGFLFEFFGELLIQLIFQTLFELGAHAFQRKAPSSRRAPVSAPVAALMYFAIGGGIGVLSVLLVPGTVIPTFFGRIANLLLMPFASGAFMALIGAWRRQRGEEIVRIDRFWYGFLFALGMGLVRFVNAQGWWDRIL</sequence>